<dbReference type="AlphaFoldDB" id="A0A917GAJ9"/>
<proteinExistence type="predicted"/>
<dbReference type="Gene3D" id="3.40.1350.10">
    <property type="match status" value="1"/>
</dbReference>
<dbReference type="Proteomes" id="UP000616608">
    <property type="component" value="Unassembled WGS sequence"/>
</dbReference>
<reference evidence="1" key="1">
    <citation type="journal article" date="2014" name="Int. J. Syst. Evol. Microbiol.">
        <title>Complete genome sequence of Corynebacterium casei LMG S-19264T (=DSM 44701T), isolated from a smear-ripened cheese.</title>
        <authorList>
            <consortium name="US DOE Joint Genome Institute (JGI-PGF)"/>
            <person name="Walter F."/>
            <person name="Albersmeier A."/>
            <person name="Kalinowski J."/>
            <person name="Ruckert C."/>
        </authorList>
    </citation>
    <scope>NUCLEOTIDE SEQUENCE</scope>
    <source>
        <strain evidence="1">CGMCC 1.15760</strain>
    </source>
</reference>
<keyword evidence="2" id="KW-1185">Reference proteome</keyword>
<sequence length="52" mass="5908">MEEIIFIVDELGIKHPTDPKTHEPIMRTTGFLLTVDKGEGLVELARTIKMKD</sequence>
<dbReference type="GO" id="GO:0003676">
    <property type="term" value="F:nucleic acid binding"/>
    <property type="evidence" value="ECO:0007669"/>
    <property type="project" value="InterPro"/>
</dbReference>
<name>A0A917GAJ9_9BACI</name>
<comment type="caution">
    <text evidence="1">The sequence shown here is derived from an EMBL/GenBank/DDBJ whole genome shotgun (WGS) entry which is preliminary data.</text>
</comment>
<evidence type="ECO:0000313" key="1">
    <source>
        <dbReference type="EMBL" id="GGG33898.1"/>
    </source>
</evidence>
<dbReference type="InterPro" id="IPR011856">
    <property type="entry name" value="tRNA_endonuc-like_dom_sf"/>
</dbReference>
<protein>
    <submittedName>
        <fullName evidence="1">Uncharacterized protein</fullName>
    </submittedName>
</protein>
<reference evidence="1" key="2">
    <citation type="submission" date="2020-09" db="EMBL/GenBank/DDBJ databases">
        <authorList>
            <person name="Sun Q."/>
            <person name="Zhou Y."/>
        </authorList>
    </citation>
    <scope>NUCLEOTIDE SEQUENCE</scope>
    <source>
        <strain evidence="1">CGMCC 1.15760</strain>
    </source>
</reference>
<evidence type="ECO:0000313" key="2">
    <source>
        <dbReference type="Proteomes" id="UP000616608"/>
    </source>
</evidence>
<organism evidence="1 2">
    <name type="scientific">Lysinibacillus alkalisoli</name>
    <dbReference type="NCBI Taxonomy" id="1911548"/>
    <lineage>
        <taxon>Bacteria</taxon>
        <taxon>Bacillati</taxon>
        <taxon>Bacillota</taxon>
        <taxon>Bacilli</taxon>
        <taxon>Bacillales</taxon>
        <taxon>Bacillaceae</taxon>
        <taxon>Lysinibacillus</taxon>
    </lineage>
</organism>
<dbReference type="EMBL" id="BMJT01000017">
    <property type="protein sequence ID" value="GGG33898.1"/>
    <property type="molecule type" value="Genomic_DNA"/>
</dbReference>
<gene>
    <name evidence="1" type="ORF">GCM10007425_30750</name>
</gene>
<accession>A0A917GAJ9</accession>